<dbReference type="AlphaFoldDB" id="A0A3S3QQI0"/>
<keyword evidence="3" id="KW-1185">Reference proteome</keyword>
<organism evidence="2 3">
    <name type="scientific">Candidatus Electrothrix communis</name>
    <dbReference type="NCBI Taxonomy" id="1859133"/>
    <lineage>
        <taxon>Bacteria</taxon>
        <taxon>Pseudomonadati</taxon>
        <taxon>Thermodesulfobacteriota</taxon>
        <taxon>Desulfobulbia</taxon>
        <taxon>Desulfobulbales</taxon>
        <taxon>Desulfobulbaceae</taxon>
        <taxon>Candidatus Electrothrix</taxon>
    </lineage>
</organism>
<dbReference type="Proteomes" id="UP000288086">
    <property type="component" value="Unassembled WGS sequence"/>
</dbReference>
<proteinExistence type="predicted"/>
<gene>
    <name evidence="2" type="ORF">VT98_13651</name>
</gene>
<feature type="region of interest" description="Disordered" evidence="1">
    <location>
        <begin position="1"/>
        <end position="29"/>
    </location>
</feature>
<sequence>MSKAQCSNKHGKAAVGVKEKGNVAPKKNYEPSGQDLVKELVRWLGFPSLQVVHKCISHKLST</sequence>
<protein>
    <submittedName>
        <fullName evidence="2">Uncharacterized protein</fullName>
    </submittedName>
</protein>
<comment type="caution">
    <text evidence="2">The sequence shown here is derived from an EMBL/GenBank/DDBJ whole genome shotgun (WGS) entry which is preliminary data.</text>
</comment>
<reference evidence="2 3" key="1">
    <citation type="submission" date="2017-01" db="EMBL/GenBank/DDBJ databases">
        <title>The cable genome- insights into the physiology and evolution of filamentous bacteria capable of sulfide oxidation via long distance electron transfer.</title>
        <authorList>
            <person name="Schreiber L."/>
            <person name="Bjerg J.T."/>
            <person name="Boggild A."/>
            <person name="Van De Vossenberg J."/>
            <person name="Meysman F."/>
            <person name="Nielsen L.P."/>
            <person name="Schramm A."/>
            <person name="Kjeldsen K.U."/>
        </authorList>
    </citation>
    <scope>NUCLEOTIDE SEQUENCE [LARGE SCALE GENOMIC DNA]</scope>
    <source>
        <strain evidence="2">A1</strain>
    </source>
</reference>
<accession>A0A3S3QQI0</accession>
<name>A0A3S3QQI0_9BACT</name>
<dbReference type="EMBL" id="MTKP01000365">
    <property type="protein sequence ID" value="RWX44718.1"/>
    <property type="molecule type" value="Genomic_DNA"/>
</dbReference>
<evidence type="ECO:0000313" key="2">
    <source>
        <dbReference type="EMBL" id="RWX44718.1"/>
    </source>
</evidence>
<evidence type="ECO:0000313" key="3">
    <source>
        <dbReference type="Proteomes" id="UP000288086"/>
    </source>
</evidence>
<evidence type="ECO:0000256" key="1">
    <source>
        <dbReference type="SAM" id="MobiDB-lite"/>
    </source>
</evidence>